<protein>
    <submittedName>
        <fullName evidence="1">Uncharacterized protein</fullName>
    </submittedName>
</protein>
<dbReference type="Proteomes" id="UP001163603">
    <property type="component" value="Chromosome 10"/>
</dbReference>
<name>A0ACC0XRF2_9ROSI</name>
<sequence>MLNLVLGQELVLERTRDRVYVAKSWAPQVPVLSHEFVGGFVCHCGWNSVLEAIRGGLPMLVWPFYAKNKLNKVSVVEELKVALVVEAEDDGLVGAEELEKLLTKLRNSMSCFDDETTLN</sequence>
<evidence type="ECO:0000313" key="1">
    <source>
        <dbReference type="EMBL" id="KAJ0024052.1"/>
    </source>
</evidence>
<gene>
    <name evidence="1" type="ORF">Pint_06804</name>
</gene>
<accession>A0ACC0XRF2</accession>
<dbReference type="EMBL" id="CM047745">
    <property type="protein sequence ID" value="KAJ0024052.1"/>
    <property type="molecule type" value="Genomic_DNA"/>
</dbReference>
<proteinExistence type="predicted"/>
<comment type="caution">
    <text evidence="1">The sequence shown here is derived from an EMBL/GenBank/DDBJ whole genome shotgun (WGS) entry which is preliminary data.</text>
</comment>
<keyword evidence="2" id="KW-1185">Reference proteome</keyword>
<organism evidence="1 2">
    <name type="scientific">Pistacia integerrima</name>
    <dbReference type="NCBI Taxonomy" id="434235"/>
    <lineage>
        <taxon>Eukaryota</taxon>
        <taxon>Viridiplantae</taxon>
        <taxon>Streptophyta</taxon>
        <taxon>Embryophyta</taxon>
        <taxon>Tracheophyta</taxon>
        <taxon>Spermatophyta</taxon>
        <taxon>Magnoliopsida</taxon>
        <taxon>eudicotyledons</taxon>
        <taxon>Gunneridae</taxon>
        <taxon>Pentapetalae</taxon>
        <taxon>rosids</taxon>
        <taxon>malvids</taxon>
        <taxon>Sapindales</taxon>
        <taxon>Anacardiaceae</taxon>
        <taxon>Pistacia</taxon>
    </lineage>
</organism>
<reference evidence="2" key="1">
    <citation type="journal article" date="2023" name="G3 (Bethesda)">
        <title>Genome assembly and association tests identify interacting loci associated with vigor, precocity, and sex in interspecific pistachio rootstocks.</title>
        <authorList>
            <person name="Palmer W."/>
            <person name="Jacygrad E."/>
            <person name="Sagayaradj S."/>
            <person name="Cavanaugh K."/>
            <person name="Han R."/>
            <person name="Bertier L."/>
            <person name="Beede B."/>
            <person name="Kafkas S."/>
            <person name="Golino D."/>
            <person name="Preece J."/>
            <person name="Michelmore R."/>
        </authorList>
    </citation>
    <scope>NUCLEOTIDE SEQUENCE [LARGE SCALE GENOMIC DNA]</scope>
</reference>
<evidence type="ECO:0000313" key="2">
    <source>
        <dbReference type="Proteomes" id="UP001163603"/>
    </source>
</evidence>